<dbReference type="EMBL" id="CP034928">
    <property type="protein sequence ID" value="QAA76562.1"/>
    <property type="molecule type" value="Genomic_DNA"/>
</dbReference>
<comment type="similarity">
    <text evidence="6">Belongs to the ABC-4 integral membrane protein family.</text>
</comment>
<keyword evidence="3 7" id="KW-0812">Transmembrane</keyword>
<sequence length="371" mass="39297">MWIVWANARRRKARFVMTVAGIAVGVATLFALLASSAGIQRGLEREIGGLGAHILLLPVGCPYTLTLALMQGTDTLDYIPQERLAAVRAVDNVRLALPVVVGRVRVNGEMTPIYGATDDILYLKRWGGTRFDGAVVGSDAAARLGLTVGSRITLSLYAQDELAVIRILPRTGGRDDTFVFIPLEVAQRVLALQNELSAVLIQTEAVDRVAQTRQALGRLPHLQAVPPSEVFDMLVGLFGSVASTLMLITGVAIVVGVLTTMNTMTMAVYERRAEIGLLRAVGATRGDVFRLFLVESLWVALLAGAVGVGGGYVATQLLPRTTGFGLAAAPHFSPSYIGISLLVAAGVGSAAALYPAWMAAQTEPIQALRAP</sequence>
<evidence type="ECO:0000256" key="7">
    <source>
        <dbReference type="SAM" id="Phobius"/>
    </source>
</evidence>
<feature type="transmembrane region" description="Helical" evidence="7">
    <location>
        <begin position="233"/>
        <end position="258"/>
    </location>
</feature>
<proteinExistence type="inferred from homology"/>
<dbReference type="AlphaFoldDB" id="A0A410FUA8"/>
<evidence type="ECO:0000256" key="1">
    <source>
        <dbReference type="ARBA" id="ARBA00004651"/>
    </source>
</evidence>
<keyword evidence="4 7" id="KW-1133">Transmembrane helix</keyword>
<accession>A0A410FUA8</accession>
<feature type="domain" description="ABC3 transporter permease C-terminal" evidence="8">
    <location>
        <begin position="247"/>
        <end position="364"/>
    </location>
</feature>
<dbReference type="Proteomes" id="UP000287233">
    <property type="component" value="Chromosome"/>
</dbReference>
<evidence type="ECO:0000256" key="2">
    <source>
        <dbReference type="ARBA" id="ARBA00022475"/>
    </source>
</evidence>
<evidence type="ECO:0000256" key="3">
    <source>
        <dbReference type="ARBA" id="ARBA00022692"/>
    </source>
</evidence>
<dbReference type="KEGG" id="bih:BIP78_0796"/>
<name>A0A410FUA8_BIPS1</name>
<dbReference type="InterPro" id="IPR050250">
    <property type="entry name" value="Macrolide_Exporter_MacB"/>
</dbReference>
<gene>
    <name evidence="10" type="ORF">BIP78_0796</name>
</gene>
<evidence type="ECO:0000256" key="6">
    <source>
        <dbReference type="ARBA" id="ARBA00038076"/>
    </source>
</evidence>
<organism evidence="10 11">
    <name type="scientific">Bipolaricaulis sibiricus</name>
    <dbReference type="NCBI Taxonomy" id="2501609"/>
    <lineage>
        <taxon>Bacteria</taxon>
        <taxon>Candidatus Bipolaricaulota</taxon>
        <taxon>Candidatus Bipolaricaulia</taxon>
        <taxon>Candidatus Bipolaricaulales</taxon>
        <taxon>Candidatus Bipolaricaulaceae</taxon>
        <taxon>Candidatus Bipolaricaulis</taxon>
    </lineage>
</organism>
<comment type="subcellular location">
    <subcellularLocation>
        <location evidence="1">Cell membrane</location>
        <topology evidence="1">Multi-pass membrane protein</topology>
    </subcellularLocation>
</comment>
<feature type="domain" description="MacB-like periplasmic core" evidence="9">
    <location>
        <begin position="16"/>
        <end position="218"/>
    </location>
</feature>
<dbReference type="InterPro" id="IPR025857">
    <property type="entry name" value="MacB_PCD"/>
</dbReference>
<evidence type="ECO:0000259" key="8">
    <source>
        <dbReference type="Pfam" id="PF02687"/>
    </source>
</evidence>
<protein>
    <recommendedName>
        <fullName evidence="12">ABC transporter permease</fullName>
    </recommendedName>
</protein>
<dbReference type="Pfam" id="PF02687">
    <property type="entry name" value="FtsX"/>
    <property type="match status" value="1"/>
</dbReference>
<evidence type="ECO:0000313" key="11">
    <source>
        <dbReference type="Proteomes" id="UP000287233"/>
    </source>
</evidence>
<dbReference type="Pfam" id="PF12704">
    <property type="entry name" value="MacB_PCD"/>
    <property type="match status" value="1"/>
</dbReference>
<dbReference type="InterPro" id="IPR003838">
    <property type="entry name" value="ABC3_permease_C"/>
</dbReference>
<feature type="transmembrane region" description="Helical" evidence="7">
    <location>
        <begin position="288"/>
        <end position="315"/>
    </location>
</feature>
<evidence type="ECO:0000256" key="5">
    <source>
        <dbReference type="ARBA" id="ARBA00023136"/>
    </source>
</evidence>
<dbReference type="GO" id="GO:0022857">
    <property type="term" value="F:transmembrane transporter activity"/>
    <property type="evidence" value="ECO:0007669"/>
    <property type="project" value="TreeGrafter"/>
</dbReference>
<evidence type="ECO:0000259" key="9">
    <source>
        <dbReference type="Pfam" id="PF12704"/>
    </source>
</evidence>
<evidence type="ECO:0008006" key="12">
    <source>
        <dbReference type="Google" id="ProtNLM"/>
    </source>
</evidence>
<keyword evidence="5 7" id="KW-0472">Membrane</keyword>
<evidence type="ECO:0000256" key="4">
    <source>
        <dbReference type="ARBA" id="ARBA00022989"/>
    </source>
</evidence>
<dbReference type="PANTHER" id="PTHR30572">
    <property type="entry name" value="MEMBRANE COMPONENT OF TRANSPORTER-RELATED"/>
    <property type="match status" value="1"/>
</dbReference>
<dbReference type="GO" id="GO:0005886">
    <property type="term" value="C:plasma membrane"/>
    <property type="evidence" value="ECO:0007669"/>
    <property type="project" value="UniProtKB-SubCell"/>
</dbReference>
<evidence type="ECO:0000313" key="10">
    <source>
        <dbReference type="EMBL" id="QAA76562.1"/>
    </source>
</evidence>
<dbReference type="PANTHER" id="PTHR30572:SF4">
    <property type="entry name" value="ABC TRANSPORTER PERMEASE YTRF"/>
    <property type="match status" value="1"/>
</dbReference>
<reference evidence="11" key="1">
    <citation type="submission" date="2018-12" db="EMBL/GenBank/DDBJ databases">
        <title>Complete genome sequence of an uncultured bacterium of the candidate phylum Bipolaricaulota.</title>
        <authorList>
            <person name="Kadnikov V.V."/>
            <person name="Mardanov A.V."/>
            <person name="Beletsky A.V."/>
            <person name="Frank Y.A."/>
            <person name="Karnachuk O.V."/>
            <person name="Ravin N.V."/>
        </authorList>
    </citation>
    <scope>NUCLEOTIDE SEQUENCE [LARGE SCALE GENOMIC DNA]</scope>
</reference>
<keyword evidence="2" id="KW-1003">Cell membrane</keyword>
<feature type="transmembrane region" description="Helical" evidence="7">
    <location>
        <begin position="335"/>
        <end position="357"/>
    </location>
</feature>